<evidence type="ECO:0000313" key="5">
    <source>
        <dbReference type="Proteomes" id="UP001152803"/>
    </source>
</evidence>
<evidence type="ECO:0000256" key="2">
    <source>
        <dbReference type="ARBA" id="ARBA00023203"/>
    </source>
</evidence>
<sequence>MSSGVAIDPCVDEYINRMTMANHPSKKGACDRLKVTVLCINETHDRIVVDKAKTRSLNDFDDQADLFKQIMDLFEETKCCYAVYDCFYHTSEHIEKEELVFISWCPEDASIKDKMIYCASWKALICKFPAIKYHWQMCDKSDKDHECLVDKFGVKGKVAELEGVCLHGHK</sequence>
<name>A0A9Q1HN73_CONCO</name>
<keyword evidence="5" id="KW-1185">Reference proteome</keyword>
<proteinExistence type="inferred from homology"/>
<dbReference type="PRINTS" id="PR00006">
    <property type="entry name" value="COFILIN"/>
</dbReference>
<protein>
    <recommendedName>
        <fullName evidence="3">ADF-H domain-containing protein</fullName>
    </recommendedName>
</protein>
<dbReference type="InterPro" id="IPR002108">
    <property type="entry name" value="ADF-H"/>
</dbReference>
<dbReference type="GO" id="GO:0003779">
    <property type="term" value="F:actin binding"/>
    <property type="evidence" value="ECO:0007669"/>
    <property type="project" value="UniProtKB-KW"/>
</dbReference>
<dbReference type="EMBL" id="JAFJMO010000018">
    <property type="protein sequence ID" value="KAJ8250832.1"/>
    <property type="molecule type" value="Genomic_DNA"/>
</dbReference>
<dbReference type="GO" id="GO:0030042">
    <property type="term" value="P:actin filament depolymerization"/>
    <property type="evidence" value="ECO:0007669"/>
    <property type="project" value="InterPro"/>
</dbReference>
<dbReference type="Proteomes" id="UP001152803">
    <property type="component" value="Unassembled WGS sequence"/>
</dbReference>
<dbReference type="GO" id="GO:0015629">
    <property type="term" value="C:actin cytoskeleton"/>
    <property type="evidence" value="ECO:0007669"/>
    <property type="project" value="InterPro"/>
</dbReference>
<comment type="similarity">
    <text evidence="1">Belongs to the actin-binding proteins ADF family.</text>
</comment>
<accession>A0A9Q1HN73</accession>
<dbReference type="PANTHER" id="PTHR11913">
    <property type="entry name" value="COFILIN-RELATED"/>
    <property type="match status" value="1"/>
</dbReference>
<dbReference type="SUPFAM" id="SSF55753">
    <property type="entry name" value="Actin depolymerizing proteins"/>
    <property type="match status" value="1"/>
</dbReference>
<dbReference type="PROSITE" id="PS51263">
    <property type="entry name" value="ADF_H"/>
    <property type="match status" value="1"/>
</dbReference>
<evidence type="ECO:0000256" key="1">
    <source>
        <dbReference type="ARBA" id="ARBA00006844"/>
    </source>
</evidence>
<evidence type="ECO:0000259" key="3">
    <source>
        <dbReference type="PROSITE" id="PS51263"/>
    </source>
</evidence>
<dbReference type="SMART" id="SM00102">
    <property type="entry name" value="ADF"/>
    <property type="match status" value="1"/>
</dbReference>
<dbReference type="OrthoDB" id="10249245at2759"/>
<dbReference type="Gene3D" id="3.40.20.10">
    <property type="entry name" value="Severin"/>
    <property type="match status" value="1"/>
</dbReference>
<evidence type="ECO:0000313" key="4">
    <source>
        <dbReference type="EMBL" id="KAJ8250832.1"/>
    </source>
</evidence>
<dbReference type="Pfam" id="PF00241">
    <property type="entry name" value="Cofilin_ADF"/>
    <property type="match status" value="1"/>
</dbReference>
<dbReference type="AlphaFoldDB" id="A0A9Q1HN73"/>
<reference evidence="4" key="1">
    <citation type="journal article" date="2023" name="Science">
        <title>Genome structures resolve the early diversification of teleost fishes.</title>
        <authorList>
            <person name="Parey E."/>
            <person name="Louis A."/>
            <person name="Montfort J."/>
            <person name="Bouchez O."/>
            <person name="Roques C."/>
            <person name="Iampietro C."/>
            <person name="Lluch J."/>
            <person name="Castinel A."/>
            <person name="Donnadieu C."/>
            <person name="Desvignes T."/>
            <person name="Floi Bucao C."/>
            <person name="Jouanno E."/>
            <person name="Wen M."/>
            <person name="Mejri S."/>
            <person name="Dirks R."/>
            <person name="Jansen H."/>
            <person name="Henkel C."/>
            <person name="Chen W.J."/>
            <person name="Zahm M."/>
            <person name="Cabau C."/>
            <person name="Klopp C."/>
            <person name="Thompson A.W."/>
            <person name="Robinson-Rechavi M."/>
            <person name="Braasch I."/>
            <person name="Lecointre G."/>
            <person name="Bobe J."/>
            <person name="Postlethwait J.H."/>
            <person name="Berthelot C."/>
            <person name="Roest Crollius H."/>
            <person name="Guiguen Y."/>
        </authorList>
    </citation>
    <scope>NUCLEOTIDE SEQUENCE</scope>
    <source>
        <strain evidence="4">Concon-B</strain>
    </source>
</reference>
<comment type="caution">
    <text evidence="4">The sequence shown here is derived from an EMBL/GenBank/DDBJ whole genome shotgun (WGS) entry which is preliminary data.</text>
</comment>
<organism evidence="4 5">
    <name type="scientific">Conger conger</name>
    <name type="common">Conger eel</name>
    <name type="synonym">Muraena conger</name>
    <dbReference type="NCBI Taxonomy" id="82655"/>
    <lineage>
        <taxon>Eukaryota</taxon>
        <taxon>Metazoa</taxon>
        <taxon>Chordata</taxon>
        <taxon>Craniata</taxon>
        <taxon>Vertebrata</taxon>
        <taxon>Euteleostomi</taxon>
        <taxon>Actinopterygii</taxon>
        <taxon>Neopterygii</taxon>
        <taxon>Teleostei</taxon>
        <taxon>Anguilliformes</taxon>
        <taxon>Congridae</taxon>
        <taxon>Conger</taxon>
    </lineage>
</organism>
<feature type="domain" description="ADF-H" evidence="3">
    <location>
        <begin position="4"/>
        <end position="153"/>
    </location>
</feature>
<keyword evidence="2" id="KW-0009">Actin-binding</keyword>
<gene>
    <name evidence="4" type="ORF">COCON_G00227540</name>
</gene>
<dbReference type="InterPro" id="IPR017904">
    <property type="entry name" value="ADF/Cofilin"/>
</dbReference>
<dbReference type="InterPro" id="IPR029006">
    <property type="entry name" value="ADF-H/Gelsolin-like_dom_sf"/>
</dbReference>